<comment type="caution">
    <text evidence="2">The sequence shown here is derived from an EMBL/GenBank/DDBJ whole genome shotgun (WGS) entry which is preliminary data.</text>
</comment>
<name>J0QXF0_9HYPH</name>
<feature type="transmembrane region" description="Helical" evidence="1">
    <location>
        <begin position="12"/>
        <end position="30"/>
    </location>
</feature>
<organism evidence="2 3">
    <name type="scientific">Bartonella rattimassiliensis 15908</name>
    <dbReference type="NCBI Taxonomy" id="1094556"/>
    <lineage>
        <taxon>Bacteria</taxon>
        <taxon>Pseudomonadati</taxon>
        <taxon>Pseudomonadota</taxon>
        <taxon>Alphaproteobacteria</taxon>
        <taxon>Hyphomicrobiales</taxon>
        <taxon>Bartonellaceae</taxon>
        <taxon>Bartonella</taxon>
    </lineage>
</organism>
<evidence type="ECO:0000313" key="2">
    <source>
        <dbReference type="EMBL" id="EJF87849.1"/>
    </source>
</evidence>
<keyword evidence="1" id="KW-1133">Transmembrane helix</keyword>
<keyword evidence="1" id="KW-0812">Transmembrane</keyword>
<proteinExistence type="predicted"/>
<dbReference type="Proteomes" id="UP000001077">
    <property type="component" value="Unassembled WGS sequence"/>
</dbReference>
<reference evidence="2 3" key="1">
    <citation type="submission" date="2012-03" db="EMBL/GenBank/DDBJ databases">
        <title>The Genome Sequence of Bartonella rattimassiliensis 15908.</title>
        <authorList>
            <consortium name="The Broad Institute Genome Sequencing Platform"/>
            <consortium name="The Broad Institute Genome Sequencing Center for Infectious Disease"/>
            <person name="Feldgarden M."/>
            <person name="Kirby J."/>
            <person name="Kosoy M."/>
            <person name="Birtles R."/>
            <person name="Probert W.S."/>
            <person name="Chiaraviglio L."/>
            <person name="Young S.K."/>
            <person name="Zeng Q."/>
            <person name="Gargeya S."/>
            <person name="Fitzgerald M."/>
            <person name="Haas B."/>
            <person name="Abouelleil A."/>
            <person name="Alvarado L."/>
            <person name="Arachchi H.M."/>
            <person name="Berlin A."/>
            <person name="Chapman S.B."/>
            <person name="Gearin G."/>
            <person name="Goldberg J."/>
            <person name="Griggs A."/>
            <person name="Gujja S."/>
            <person name="Hansen M."/>
            <person name="Heiman D."/>
            <person name="Howarth C."/>
            <person name="Larimer J."/>
            <person name="Lui A."/>
            <person name="MacDonald P.J.P."/>
            <person name="McCowen C."/>
            <person name="Montmayeur A."/>
            <person name="Murphy C."/>
            <person name="Neiman D."/>
            <person name="Pearson M."/>
            <person name="Priest M."/>
            <person name="Roberts A."/>
            <person name="Saif S."/>
            <person name="Shea T."/>
            <person name="Sisk P."/>
            <person name="Stolte C."/>
            <person name="Sykes S."/>
            <person name="Wortman J."/>
            <person name="Nusbaum C."/>
            <person name="Birren B."/>
        </authorList>
    </citation>
    <scope>NUCLEOTIDE SEQUENCE [LARGE SCALE GENOMIC DNA]</scope>
    <source>
        <strain evidence="2 3">15908</strain>
    </source>
</reference>
<evidence type="ECO:0000313" key="3">
    <source>
        <dbReference type="Proteomes" id="UP000001077"/>
    </source>
</evidence>
<keyword evidence="1" id="KW-0472">Membrane</keyword>
<dbReference type="PATRIC" id="fig|1094556.3.peg.78"/>
<keyword evidence="3" id="KW-1185">Reference proteome</keyword>
<protein>
    <submittedName>
        <fullName evidence="2">Uncharacterized protein</fullName>
    </submittedName>
</protein>
<gene>
    <name evidence="2" type="ORF">MCY_00052</name>
</gene>
<dbReference type="RefSeq" id="WP_007346358.1">
    <property type="nucleotide sequence ID" value="NZ_CALY02000027.1"/>
</dbReference>
<evidence type="ECO:0000256" key="1">
    <source>
        <dbReference type="SAM" id="Phobius"/>
    </source>
</evidence>
<accession>J0QXF0</accession>
<dbReference type="EMBL" id="AILY01000003">
    <property type="protein sequence ID" value="EJF87849.1"/>
    <property type="molecule type" value="Genomic_DNA"/>
</dbReference>
<dbReference type="AlphaFoldDB" id="J0QXF0"/>
<dbReference type="HOGENOM" id="CLU_3022732_0_0_5"/>
<sequence length="55" mass="6350">MWIRFAVKIDYQIVVLHLIVLSDSAFFTVLKHFSTAYLLEKYLGCVMSKIAVIVD</sequence>